<feature type="region of interest" description="Disordered" evidence="5">
    <location>
        <begin position="284"/>
        <end position="317"/>
    </location>
</feature>
<dbReference type="GO" id="GO:0008270">
    <property type="term" value="F:zinc ion binding"/>
    <property type="evidence" value="ECO:0007669"/>
    <property type="project" value="UniProtKB-KW"/>
</dbReference>
<dbReference type="PROSITE" id="PS50016">
    <property type="entry name" value="ZF_PHD_2"/>
    <property type="match status" value="1"/>
</dbReference>
<gene>
    <name evidence="7" type="ORF">ACJ72_07505</name>
</gene>
<dbReference type="SMART" id="SM00249">
    <property type="entry name" value="PHD"/>
    <property type="match status" value="1"/>
</dbReference>
<organism evidence="7 8">
    <name type="scientific">Emergomyces africanus</name>
    <dbReference type="NCBI Taxonomy" id="1955775"/>
    <lineage>
        <taxon>Eukaryota</taxon>
        <taxon>Fungi</taxon>
        <taxon>Dikarya</taxon>
        <taxon>Ascomycota</taxon>
        <taxon>Pezizomycotina</taxon>
        <taxon>Eurotiomycetes</taxon>
        <taxon>Eurotiomycetidae</taxon>
        <taxon>Onygenales</taxon>
        <taxon>Ajellomycetaceae</taxon>
        <taxon>Emergomyces</taxon>
    </lineage>
</organism>
<dbReference type="Pfam" id="PF16866">
    <property type="entry name" value="PHD_4"/>
    <property type="match status" value="1"/>
</dbReference>
<evidence type="ECO:0000259" key="6">
    <source>
        <dbReference type="PROSITE" id="PS50016"/>
    </source>
</evidence>
<keyword evidence="8" id="KW-1185">Reference proteome</keyword>
<protein>
    <recommendedName>
        <fullName evidence="6">PHD-type domain-containing protein</fullName>
    </recommendedName>
</protein>
<keyword evidence="2 4" id="KW-0863">Zinc-finger</keyword>
<dbReference type="OrthoDB" id="5429086at2759"/>
<sequence length="390" mass="42854">MAATVPAAYGNNTAIDRQPDLVDSDQDAEGDEDDELYQGLPQSATTLPQEDVDTPANFGKDVESIIADKKEESDEVGVGEENNSETNHRNDVTDFDADADADADEETEAVGAVKFPDGDAKSESGDEDEDADDPDVEYESGSSEVKEGSHSDSSEESEVDEEWEAESNDGEDADAEALNPNNCIVCGQDEEHDPGEEFEEYLSCAVCGDHCHRQCARERGALNNDEDAENWRCPSCVKNKLEPDKPEETASRRKSETSNIARDLLPAHSETLGPESHSIFSSLIVDDDPLDGSRSLRKRRASAEGPEGPNMVTQKRQKKMPTRFDGMIPTPLPRNMKAVQALIENATESNLASRQSRSRRTRKTEKPLCSIVQRQPGKLIFSFRLNSTKL</sequence>
<keyword evidence="3" id="KW-0862">Zinc</keyword>
<feature type="compositionally biased region" description="Basic and acidic residues" evidence="5">
    <location>
        <begin position="60"/>
        <end position="72"/>
    </location>
</feature>
<comment type="caution">
    <text evidence="7">The sequence shown here is derived from an EMBL/GenBank/DDBJ whole genome shotgun (WGS) entry which is preliminary data.</text>
</comment>
<proteinExistence type="predicted"/>
<feature type="compositionally biased region" description="Acidic residues" evidence="5">
    <location>
        <begin position="154"/>
        <end position="175"/>
    </location>
</feature>
<evidence type="ECO:0000256" key="5">
    <source>
        <dbReference type="SAM" id="MobiDB-lite"/>
    </source>
</evidence>
<evidence type="ECO:0000256" key="1">
    <source>
        <dbReference type="ARBA" id="ARBA00022723"/>
    </source>
</evidence>
<feature type="domain" description="PHD-type" evidence="6">
    <location>
        <begin position="180"/>
        <end position="239"/>
    </location>
</feature>
<feature type="compositionally biased region" description="Basic and acidic residues" evidence="5">
    <location>
        <begin position="239"/>
        <end position="256"/>
    </location>
</feature>
<evidence type="ECO:0000313" key="7">
    <source>
        <dbReference type="EMBL" id="OAX78188.1"/>
    </source>
</evidence>
<feature type="region of interest" description="Disordered" evidence="5">
    <location>
        <begin position="1"/>
        <end position="177"/>
    </location>
</feature>
<dbReference type="Gene3D" id="3.30.40.10">
    <property type="entry name" value="Zinc/RING finger domain, C3HC4 (zinc finger)"/>
    <property type="match status" value="1"/>
</dbReference>
<evidence type="ECO:0000256" key="2">
    <source>
        <dbReference type="ARBA" id="ARBA00022771"/>
    </source>
</evidence>
<feature type="non-terminal residue" evidence="7">
    <location>
        <position position="390"/>
    </location>
</feature>
<feature type="compositionally biased region" description="Basic and acidic residues" evidence="5">
    <location>
        <begin position="144"/>
        <end position="153"/>
    </location>
</feature>
<dbReference type="Proteomes" id="UP000091918">
    <property type="component" value="Unassembled WGS sequence"/>
</dbReference>
<evidence type="ECO:0000313" key="8">
    <source>
        <dbReference type="Proteomes" id="UP000091918"/>
    </source>
</evidence>
<feature type="compositionally biased region" description="Acidic residues" evidence="5">
    <location>
        <begin position="93"/>
        <end position="108"/>
    </location>
</feature>
<dbReference type="STRING" id="1658172.A0A1B7NN27"/>
<accession>A0A1B7NN27</accession>
<dbReference type="InterPro" id="IPR019787">
    <property type="entry name" value="Znf_PHD-finger"/>
</dbReference>
<feature type="region of interest" description="Disordered" evidence="5">
    <location>
        <begin position="346"/>
        <end position="366"/>
    </location>
</feature>
<keyword evidence="1" id="KW-0479">Metal-binding</keyword>
<dbReference type="InterPro" id="IPR011011">
    <property type="entry name" value="Znf_FYVE_PHD"/>
</dbReference>
<dbReference type="InterPro" id="IPR001965">
    <property type="entry name" value="Znf_PHD"/>
</dbReference>
<dbReference type="InterPro" id="IPR013083">
    <property type="entry name" value="Znf_RING/FYVE/PHD"/>
</dbReference>
<dbReference type="AlphaFoldDB" id="A0A1B7NN27"/>
<feature type="compositionally biased region" description="Acidic residues" evidence="5">
    <location>
        <begin position="125"/>
        <end position="138"/>
    </location>
</feature>
<feature type="region of interest" description="Disordered" evidence="5">
    <location>
        <begin position="237"/>
        <end position="260"/>
    </location>
</feature>
<evidence type="ECO:0000256" key="4">
    <source>
        <dbReference type="PROSITE-ProRule" id="PRU00146"/>
    </source>
</evidence>
<dbReference type="SUPFAM" id="SSF57903">
    <property type="entry name" value="FYVE/PHD zinc finger"/>
    <property type="match status" value="1"/>
</dbReference>
<feature type="compositionally biased region" description="Acidic residues" evidence="5">
    <location>
        <begin position="22"/>
        <end position="36"/>
    </location>
</feature>
<reference evidence="7 8" key="1">
    <citation type="submission" date="2015-07" db="EMBL/GenBank/DDBJ databases">
        <title>Emmonsia species relationships and genome sequence.</title>
        <authorList>
            <person name="Cuomo C.A."/>
            <person name="Schwartz I.S."/>
            <person name="Kenyon C."/>
            <person name="de Hoog G.S."/>
            <person name="Govender N.P."/>
            <person name="Botha A."/>
            <person name="Moreno L."/>
            <person name="de Vries M."/>
            <person name="Munoz J.F."/>
            <person name="Stielow J.B."/>
        </authorList>
    </citation>
    <scope>NUCLEOTIDE SEQUENCE [LARGE SCALE GENOMIC DNA]</scope>
    <source>
        <strain evidence="7 8">CBS 136260</strain>
    </source>
</reference>
<name>A0A1B7NN27_9EURO</name>
<evidence type="ECO:0000256" key="3">
    <source>
        <dbReference type="ARBA" id="ARBA00022833"/>
    </source>
</evidence>
<dbReference type="EMBL" id="LGUA01001686">
    <property type="protein sequence ID" value="OAX78188.1"/>
    <property type="molecule type" value="Genomic_DNA"/>
</dbReference>